<dbReference type="Pfam" id="PF11496">
    <property type="entry name" value="HDA2-3"/>
    <property type="match status" value="1"/>
</dbReference>
<dbReference type="Gene3D" id="1.10.287.2610">
    <property type="match status" value="1"/>
</dbReference>
<reference evidence="4" key="1">
    <citation type="journal article" date="2016" name="Genome Announc.">
        <title>Genome sequences of three species of Hanseniaspora isolated from spontaneous wine fermentations.</title>
        <authorList>
            <person name="Sternes P.R."/>
            <person name="Lee D."/>
            <person name="Kutyna D.R."/>
            <person name="Borneman A.R."/>
        </authorList>
    </citation>
    <scope>NUCLEOTIDE SEQUENCE [LARGE SCALE GENOMIC DNA]</scope>
    <source>
        <strain evidence="4">AWRI3578</strain>
    </source>
</reference>
<evidence type="ECO:0000256" key="2">
    <source>
        <dbReference type="SAM" id="MobiDB-lite"/>
    </source>
</evidence>
<proteinExistence type="predicted"/>
<sequence length="779" mass="89109">MNLNNILNNDFSSILKSHKSTSFSESPPSEQTKVYQLPCYFSQEQLDLYKKVIQLHYSDILQLINNDSKDMSDYTKNSMDLLAINLESVSIHPYVLIMSKLPNSNRQLVFKEFVKTQLLNNSGKLYALKMLIENIKENKSKKNVVVYFRGDFNINNLYDFEDTRYKHLSYIPGDILQEIQLRRNTVSDLQLGEIKSEDPNDEDSDLDNIAKANIDETMNPANVKENSGEDLNESDSGEEASKKKDKNLKTSNANSIEEDSIQSSIGGRSKSTLSSTTQPTRICDILEAILTASLTPKNTGKIHVLRYDGKKGLKRDIKSPTSTETASNDNENKGSNGKKNNGSKDELTVHLVSNMEVECPVESADLVITLDSCSPPKGFISLQNVDTISLFTPYSIDYFLKLKETNSSIGVKDVIMNVICNRDRAGTLNDSWISEYLNGLQNVLPLQSNSIFKNEEYFSFKNYTKGTKQLTEQILENSDDLYGDFLENYVNGLDSGDSVFNFLRYLKHIDHRINFSQLSDTDITNVRKLIKERVHLKDDDNLLNEDTFKITKNLIVNFDQRILYQLNRGLISFQTKEIKKEISNEEIFDKLQNEKELNKYAEGLNKYIDSEISFFNSEYEFLVKKIVVDGIKYTKEANKKIDQGLQKQKLLREEISKLKEELNKKEVNNNNSDNEANHLKKKIDDKTKEIEYLSSEIAKAEKSIVDSNNEILTIQQKLEAVESEIESKMTAITSKKREISEMLNSGEALKTNEIIEESNSFFTLVSELPSKRSKRQRRR</sequence>
<keyword evidence="1" id="KW-0175">Coiled coil</keyword>
<evidence type="ECO:0008006" key="5">
    <source>
        <dbReference type="Google" id="ProtNLM"/>
    </source>
</evidence>
<accession>A0A1E5RZI5</accession>
<dbReference type="AlphaFoldDB" id="A0A1E5RZI5"/>
<dbReference type="GO" id="GO:0070823">
    <property type="term" value="C:HDA1 complex"/>
    <property type="evidence" value="ECO:0007669"/>
    <property type="project" value="InterPro"/>
</dbReference>
<evidence type="ECO:0000256" key="1">
    <source>
        <dbReference type="SAM" id="Coils"/>
    </source>
</evidence>
<feature type="region of interest" description="Disordered" evidence="2">
    <location>
        <begin position="313"/>
        <end position="344"/>
    </location>
</feature>
<feature type="coiled-coil region" evidence="1">
    <location>
        <begin position="641"/>
        <end position="724"/>
    </location>
</feature>
<dbReference type="Proteomes" id="UP000095605">
    <property type="component" value="Unassembled WGS sequence"/>
</dbReference>
<dbReference type="InterPro" id="IPR021006">
    <property type="entry name" value="Hda2/3"/>
</dbReference>
<dbReference type="InterPro" id="IPR038609">
    <property type="entry name" value="HDA1_su2/3_sf"/>
</dbReference>
<feature type="compositionally biased region" description="Acidic residues" evidence="2">
    <location>
        <begin position="228"/>
        <end position="238"/>
    </location>
</feature>
<feature type="compositionally biased region" description="Low complexity" evidence="2">
    <location>
        <begin position="327"/>
        <end position="340"/>
    </location>
</feature>
<feature type="region of interest" description="Disordered" evidence="2">
    <location>
        <begin position="212"/>
        <end position="278"/>
    </location>
</feature>
<evidence type="ECO:0000313" key="4">
    <source>
        <dbReference type="Proteomes" id="UP000095605"/>
    </source>
</evidence>
<keyword evidence="4" id="KW-1185">Reference proteome</keyword>
<dbReference type="OrthoDB" id="3972594at2759"/>
<organism evidence="3 4">
    <name type="scientific">Hanseniaspora opuntiae</name>
    <dbReference type="NCBI Taxonomy" id="211096"/>
    <lineage>
        <taxon>Eukaryota</taxon>
        <taxon>Fungi</taxon>
        <taxon>Dikarya</taxon>
        <taxon>Ascomycota</taxon>
        <taxon>Saccharomycotina</taxon>
        <taxon>Saccharomycetes</taxon>
        <taxon>Saccharomycodales</taxon>
        <taxon>Saccharomycodaceae</taxon>
        <taxon>Hanseniaspora</taxon>
    </lineage>
</organism>
<gene>
    <name evidence="3" type="ORF">AWRI3578_g88</name>
</gene>
<dbReference type="EMBL" id="LPNL01000001">
    <property type="protein sequence ID" value="OEJ92175.1"/>
    <property type="molecule type" value="Genomic_DNA"/>
</dbReference>
<name>A0A1E5RZI5_9ASCO</name>
<protein>
    <recommendedName>
        <fullName evidence="5">HDA1 complex subunit 3</fullName>
    </recommendedName>
</protein>
<comment type="caution">
    <text evidence="3">The sequence shown here is derived from an EMBL/GenBank/DDBJ whole genome shotgun (WGS) entry which is preliminary data.</text>
</comment>
<feature type="compositionally biased region" description="Polar residues" evidence="2">
    <location>
        <begin position="249"/>
        <end position="278"/>
    </location>
</feature>
<evidence type="ECO:0000313" key="3">
    <source>
        <dbReference type="EMBL" id="OEJ92175.1"/>
    </source>
</evidence>
<dbReference type="Gene3D" id="3.40.50.12360">
    <property type="match status" value="1"/>
</dbReference>